<evidence type="ECO:0000256" key="6">
    <source>
        <dbReference type="ARBA" id="ARBA00023242"/>
    </source>
</evidence>
<keyword evidence="6 8" id="KW-0539">Nucleus</keyword>
<evidence type="ECO:0000313" key="11">
    <source>
        <dbReference type="EMBL" id="KAJ2850684.1"/>
    </source>
</evidence>
<comment type="similarity">
    <text evidence="8">Belongs to the U1 small nuclear ribonucleoprotein C family.</text>
</comment>
<comment type="function">
    <text evidence="8">Component of the spliceosomal U1 snRNP, which is essential for recognition of the pre-mRNA 5' splice-site and the subsequent assembly of the spliceosome. U1-C is directly involved in initial 5' splice-site recognition for both constitutive and regulated alternative splicing. The interaction with the 5' splice-site seems to precede base-pairing between the pre-mRNA and the U1 snRNA. Stimulates commitment or early (E) complex formation by stabilizing the base pairing of the 5' end of the U1 snRNA and the 5' splice-site region.</text>
</comment>
<dbReference type="Gene3D" id="3.30.160.60">
    <property type="entry name" value="Classic Zinc Finger"/>
    <property type="match status" value="1"/>
</dbReference>
<dbReference type="EMBL" id="JANBUW010000026">
    <property type="protein sequence ID" value="KAJ2850684.1"/>
    <property type="molecule type" value="Genomic_DNA"/>
</dbReference>
<dbReference type="InterPro" id="IPR000690">
    <property type="entry name" value="Matrin/U1-C_Znf_C2H2"/>
</dbReference>
<keyword evidence="5 8" id="KW-0694">RNA-binding</keyword>
<dbReference type="InterPro" id="IPR003604">
    <property type="entry name" value="Matrin/U1-like-C_Znf_C2H2"/>
</dbReference>
<dbReference type="SUPFAM" id="SSF57667">
    <property type="entry name" value="beta-beta-alpha zinc fingers"/>
    <property type="match status" value="1"/>
</dbReference>
<dbReference type="GO" id="GO:0008270">
    <property type="term" value="F:zinc ion binding"/>
    <property type="evidence" value="ECO:0007669"/>
    <property type="project" value="UniProtKB-UniRule"/>
</dbReference>
<evidence type="ECO:0000256" key="1">
    <source>
        <dbReference type="ARBA" id="ARBA00004123"/>
    </source>
</evidence>
<accession>A0A9W8IB28</accession>
<dbReference type="InterPro" id="IPR017340">
    <property type="entry name" value="U1_snRNP-C"/>
</dbReference>
<dbReference type="OrthoDB" id="76567at2759"/>
<dbReference type="GO" id="GO:0000395">
    <property type="term" value="P:mRNA 5'-splice site recognition"/>
    <property type="evidence" value="ECO:0007669"/>
    <property type="project" value="UniProtKB-UniRule"/>
</dbReference>
<dbReference type="InterPro" id="IPR036236">
    <property type="entry name" value="Znf_C2H2_sf"/>
</dbReference>
<evidence type="ECO:0000259" key="10">
    <source>
        <dbReference type="PROSITE" id="PS50171"/>
    </source>
</evidence>
<dbReference type="InterPro" id="IPR013085">
    <property type="entry name" value="U1-CZ_Znf_C2H2"/>
</dbReference>
<dbReference type="GO" id="GO:0000243">
    <property type="term" value="C:commitment complex"/>
    <property type="evidence" value="ECO:0007669"/>
    <property type="project" value="UniProtKB-UniRule"/>
</dbReference>
<feature type="region of interest" description="Disordered" evidence="9">
    <location>
        <begin position="60"/>
        <end position="179"/>
    </location>
</feature>
<dbReference type="GO" id="GO:0003729">
    <property type="term" value="F:mRNA binding"/>
    <property type="evidence" value="ECO:0007669"/>
    <property type="project" value="UniProtKB-UniRule"/>
</dbReference>
<dbReference type="GO" id="GO:0030627">
    <property type="term" value="F:pre-mRNA 5'-splice site binding"/>
    <property type="evidence" value="ECO:0007669"/>
    <property type="project" value="InterPro"/>
</dbReference>
<dbReference type="PIRSF" id="PIRSF037969">
    <property type="entry name" value="U1_snRNP-C"/>
    <property type="match status" value="1"/>
</dbReference>
<evidence type="ECO:0000256" key="3">
    <source>
        <dbReference type="ARBA" id="ARBA00022771"/>
    </source>
</evidence>
<dbReference type="PANTHER" id="PTHR31148">
    <property type="entry name" value="U1 SMALL NUCLEAR RIBONUCLEOPROTEIN C"/>
    <property type="match status" value="1"/>
</dbReference>
<keyword evidence="2 8" id="KW-0479">Metal-binding</keyword>
<keyword evidence="3 8" id="KW-0863">Zinc-finger</keyword>
<evidence type="ECO:0000313" key="12">
    <source>
        <dbReference type="Proteomes" id="UP001139887"/>
    </source>
</evidence>
<evidence type="ECO:0000256" key="2">
    <source>
        <dbReference type="ARBA" id="ARBA00022723"/>
    </source>
</evidence>
<evidence type="ECO:0000256" key="8">
    <source>
        <dbReference type="HAMAP-Rule" id="MF_03153"/>
    </source>
</evidence>
<dbReference type="PANTHER" id="PTHR31148:SF1">
    <property type="entry name" value="U1 SMALL NUCLEAR RIBONUCLEOPROTEIN C"/>
    <property type="match status" value="1"/>
</dbReference>
<dbReference type="AlphaFoldDB" id="A0A9W8IB28"/>
<keyword evidence="12" id="KW-1185">Reference proteome</keyword>
<evidence type="ECO:0000256" key="9">
    <source>
        <dbReference type="SAM" id="MobiDB-lite"/>
    </source>
</evidence>
<keyword evidence="7 8" id="KW-0687">Ribonucleoprotein</keyword>
<evidence type="ECO:0000256" key="5">
    <source>
        <dbReference type="ARBA" id="ARBA00022884"/>
    </source>
</evidence>
<keyword evidence="4 8" id="KW-0862">Zinc</keyword>
<dbReference type="GO" id="GO:0030619">
    <property type="term" value="F:U1 snRNA binding"/>
    <property type="evidence" value="ECO:0007669"/>
    <property type="project" value="UniProtKB-UniRule"/>
</dbReference>
<feature type="compositionally biased region" description="Pro residues" evidence="9">
    <location>
        <begin position="133"/>
        <end position="159"/>
    </location>
</feature>
<dbReference type="GO" id="GO:0000387">
    <property type="term" value="P:spliceosomal snRNP assembly"/>
    <property type="evidence" value="ECO:0007669"/>
    <property type="project" value="UniProtKB-UniRule"/>
</dbReference>
<organism evidence="11 12">
    <name type="scientific">Coemansia brasiliensis</name>
    <dbReference type="NCBI Taxonomy" id="2650707"/>
    <lineage>
        <taxon>Eukaryota</taxon>
        <taxon>Fungi</taxon>
        <taxon>Fungi incertae sedis</taxon>
        <taxon>Zoopagomycota</taxon>
        <taxon>Kickxellomycotina</taxon>
        <taxon>Kickxellomycetes</taxon>
        <taxon>Kickxellales</taxon>
        <taxon>Kickxellaceae</taxon>
        <taxon>Coemansia</taxon>
    </lineage>
</organism>
<protein>
    <recommendedName>
        <fullName evidence="8">U1 small nuclear ribonucleoprotein C</fullName>
        <shortName evidence="8">U1 snRNP C</shortName>
        <shortName evidence="8">U1-C</shortName>
        <shortName evidence="8">U1C</shortName>
    </recommendedName>
</protein>
<comment type="subcellular location">
    <subcellularLocation>
        <location evidence="1 8">Nucleus</location>
    </subcellularLocation>
</comment>
<evidence type="ECO:0000256" key="7">
    <source>
        <dbReference type="ARBA" id="ARBA00023274"/>
    </source>
</evidence>
<feature type="compositionally biased region" description="Basic and acidic residues" evidence="9">
    <location>
        <begin position="169"/>
        <end position="179"/>
    </location>
</feature>
<dbReference type="Proteomes" id="UP001139887">
    <property type="component" value="Unassembled WGS sequence"/>
</dbReference>
<dbReference type="Pfam" id="PF06220">
    <property type="entry name" value="zf-U1"/>
    <property type="match status" value="1"/>
</dbReference>
<feature type="domain" description="Matrin-type" evidence="10">
    <location>
        <begin position="4"/>
        <end position="36"/>
    </location>
</feature>
<name>A0A9W8IB28_9FUNG</name>
<comment type="caution">
    <text evidence="11">The sequence shown here is derived from an EMBL/GenBank/DDBJ whole genome shotgun (WGS) entry which is preliminary data.</text>
</comment>
<dbReference type="HAMAP" id="MF_03153">
    <property type="entry name" value="U1_C"/>
    <property type="match status" value="1"/>
</dbReference>
<reference evidence="11" key="1">
    <citation type="submission" date="2022-07" db="EMBL/GenBank/DDBJ databases">
        <title>Phylogenomic reconstructions and comparative analyses of Kickxellomycotina fungi.</title>
        <authorList>
            <person name="Reynolds N.K."/>
            <person name="Stajich J.E."/>
            <person name="Barry K."/>
            <person name="Grigoriev I.V."/>
            <person name="Crous P."/>
            <person name="Smith M.E."/>
        </authorList>
    </citation>
    <scope>NUCLEOTIDE SEQUENCE</scope>
    <source>
        <strain evidence="11">NRRL 1566</strain>
    </source>
</reference>
<dbReference type="GO" id="GO:0071004">
    <property type="term" value="C:U2-type prespliceosome"/>
    <property type="evidence" value="ECO:0007669"/>
    <property type="project" value="UniProtKB-UniRule"/>
</dbReference>
<dbReference type="SMART" id="SM00451">
    <property type="entry name" value="ZnF_U1"/>
    <property type="match status" value="1"/>
</dbReference>
<dbReference type="PROSITE" id="PS50171">
    <property type="entry name" value="ZF_MATRIN"/>
    <property type="match status" value="1"/>
</dbReference>
<proteinExistence type="inferred from homology"/>
<comment type="subunit">
    <text evidence="8">U1 snRNP is composed of the 7 core Sm proteins B/B', D1, D2, D3, E, F and G that assemble in a heptameric protein ring on the Sm site of the small nuclear RNA to form the core snRNP, and at least 3 U1 snRNP-specific proteins U1-70K, U1-A and U1-C. U1-C interacts with U1 snRNA and the 5' splice-site region of the pre-mRNA.</text>
</comment>
<sequence>MPKYYCDYCDIFLTHDSASVRKAHNSGWKHINQVAAYYRDLEPEKTQEIINQLAKAYNGLPMPVMVPPSRPPMNDYGRRHNNQAPYGDRGGNSRYSQSGPRRNHSAGRNRSSGYGDRSRGPPNTGGRGYRPYEQPPHGPPPMPPNMRFPPPGGPPPPPGGGALGAPPQIHDRQSRSYRR</sequence>
<evidence type="ECO:0000256" key="4">
    <source>
        <dbReference type="ARBA" id="ARBA00022833"/>
    </source>
</evidence>
<dbReference type="GO" id="GO:0005685">
    <property type="term" value="C:U1 snRNP"/>
    <property type="evidence" value="ECO:0007669"/>
    <property type="project" value="UniProtKB-UniRule"/>
</dbReference>
<gene>
    <name evidence="11" type="primary">YHC1</name>
    <name evidence="11" type="ORF">IWW36_001728</name>
</gene>